<reference evidence="3" key="2">
    <citation type="submission" date="2025-08" db="UniProtKB">
        <authorList>
            <consortium name="Ensembl"/>
        </authorList>
    </citation>
    <scope>IDENTIFICATION</scope>
</reference>
<evidence type="ECO:0000313" key="4">
    <source>
        <dbReference type="Proteomes" id="UP000007875"/>
    </source>
</evidence>
<dbReference type="AlphaFoldDB" id="H2ZR16"/>
<evidence type="ECO:0000259" key="2">
    <source>
        <dbReference type="Pfam" id="PF05193"/>
    </source>
</evidence>
<dbReference type="OMA" id="APKFALY"/>
<dbReference type="eggNOG" id="KOG2583">
    <property type="taxonomic scope" value="Eukaryota"/>
</dbReference>
<evidence type="ECO:0008006" key="5">
    <source>
        <dbReference type="Google" id="ProtNLM"/>
    </source>
</evidence>
<dbReference type="InParanoid" id="H2ZR16"/>
<accession>H2ZR16</accession>
<dbReference type="Gene3D" id="3.30.830.10">
    <property type="entry name" value="Metalloenzyme, LuxS/M16 peptidase-like"/>
    <property type="match status" value="2"/>
</dbReference>
<evidence type="ECO:0000259" key="1">
    <source>
        <dbReference type="Pfam" id="PF00675"/>
    </source>
</evidence>
<evidence type="ECO:0000313" key="3">
    <source>
        <dbReference type="Ensembl" id="ENSCSAVP00000020032.1"/>
    </source>
</evidence>
<dbReference type="GO" id="GO:0005739">
    <property type="term" value="C:mitochondrion"/>
    <property type="evidence" value="ECO:0007669"/>
    <property type="project" value="TreeGrafter"/>
</dbReference>
<dbReference type="InterPro" id="IPR011249">
    <property type="entry name" value="Metalloenz_LuxS/M16"/>
</dbReference>
<organism evidence="3 4">
    <name type="scientific">Ciona savignyi</name>
    <name type="common">Pacific transparent sea squirt</name>
    <dbReference type="NCBI Taxonomy" id="51511"/>
    <lineage>
        <taxon>Eukaryota</taxon>
        <taxon>Metazoa</taxon>
        <taxon>Chordata</taxon>
        <taxon>Tunicata</taxon>
        <taxon>Ascidiacea</taxon>
        <taxon>Phlebobranchia</taxon>
        <taxon>Cionidae</taxon>
        <taxon>Ciona</taxon>
    </lineage>
</organism>
<sequence>MYRGIILKQQLKTCANKWFASQAAAAVQESSSPKLSELKNGLKVVTANQGAYGARITLLVKTGSKDDAAPGLTHCIQATSGLTNNKNTAFLTTQLLSALGAEMEVIAGRENIMYTVGCNPNVVKDILVDVLYPVVLGAKFPWWEVRDVVSLMKYQKAIAETDPCYLLMESAHKASFSNSFGSPLLCPDYMMGQHTTEMLVSRHNSTFNLKNMVLAGTGISQDVLIDAGLGLENLSTGKEAEQTTAPKFVSSEVHVEKPSDLVHAALTFPGASLNNKNAVALSVLQHAMGSISSIKRSSGMNHGVVNAAVESATNAVFNTSTFSLNYADTGLFGVHVVAQKNDFAKVMETTAAQCSKIASSGLSDTAIEAAKQRLKAKICMSTENSSQTVEDIAVQAATIGTVATPSKIM</sequence>
<dbReference type="InterPro" id="IPR007863">
    <property type="entry name" value="Peptidase_M16_C"/>
</dbReference>
<dbReference type="Pfam" id="PF00675">
    <property type="entry name" value="Peptidase_M16"/>
    <property type="match status" value="1"/>
</dbReference>
<dbReference type="SUPFAM" id="SSF63411">
    <property type="entry name" value="LuxS/MPP-like metallohydrolase"/>
    <property type="match status" value="2"/>
</dbReference>
<dbReference type="HOGENOM" id="CLU_009902_0_0_1"/>
<dbReference type="Pfam" id="PF05193">
    <property type="entry name" value="Peptidase_M16_C"/>
    <property type="match status" value="1"/>
</dbReference>
<dbReference type="FunCoup" id="H2ZR16">
    <property type="interactions" value="135"/>
</dbReference>
<reference evidence="4" key="1">
    <citation type="submission" date="2003-08" db="EMBL/GenBank/DDBJ databases">
        <authorList>
            <person name="Birren B."/>
            <person name="Nusbaum C."/>
            <person name="Abebe A."/>
            <person name="Abouelleil A."/>
            <person name="Adekoya E."/>
            <person name="Ait-zahra M."/>
            <person name="Allen N."/>
            <person name="Allen T."/>
            <person name="An P."/>
            <person name="Anderson M."/>
            <person name="Anderson S."/>
            <person name="Arachchi H."/>
            <person name="Armbruster J."/>
            <person name="Bachantsang P."/>
            <person name="Baldwin J."/>
            <person name="Barry A."/>
            <person name="Bayul T."/>
            <person name="Blitshsteyn B."/>
            <person name="Bloom T."/>
            <person name="Blye J."/>
            <person name="Boguslavskiy L."/>
            <person name="Borowsky M."/>
            <person name="Boukhgalter B."/>
            <person name="Brunache A."/>
            <person name="Butler J."/>
            <person name="Calixte N."/>
            <person name="Calvo S."/>
            <person name="Camarata J."/>
            <person name="Campo K."/>
            <person name="Chang J."/>
            <person name="Cheshatsang Y."/>
            <person name="Citroen M."/>
            <person name="Collymore A."/>
            <person name="Considine T."/>
            <person name="Cook A."/>
            <person name="Cooke P."/>
            <person name="Corum B."/>
            <person name="Cuomo C."/>
            <person name="David R."/>
            <person name="Dawoe T."/>
            <person name="Degray S."/>
            <person name="Dodge S."/>
            <person name="Dooley K."/>
            <person name="Dorje P."/>
            <person name="Dorjee K."/>
            <person name="Dorris L."/>
            <person name="Duffey N."/>
            <person name="Dupes A."/>
            <person name="Elkins T."/>
            <person name="Engels R."/>
            <person name="Erickson J."/>
            <person name="Farina A."/>
            <person name="Faro S."/>
            <person name="Ferreira P."/>
            <person name="Fischer H."/>
            <person name="Fitzgerald M."/>
            <person name="Foley K."/>
            <person name="Gage D."/>
            <person name="Galagan J."/>
            <person name="Gearin G."/>
            <person name="Gnerre S."/>
            <person name="Gnirke A."/>
            <person name="Goyette A."/>
            <person name="Graham J."/>
            <person name="Grandbois E."/>
            <person name="Gyaltsen K."/>
            <person name="Hafez N."/>
            <person name="Hagopian D."/>
            <person name="Hagos B."/>
            <person name="Hall J."/>
            <person name="Hatcher B."/>
            <person name="Heller A."/>
            <person name="Higgins H."/>
            <person name="Honan T."/>
            <person name="Horn A."/>
            <person name="Houde N."/>
            <person name="Hughes L."/>
            <person name="Hulme W."/>
            <person name="Husby E."/>
            <person name="Iliev I."/>
            <person name="Jaffe D."/>
            <person name="Jones C."/>
            <person name="Kamal M."/>
            <person name="Kamat A."/>
            <person name="Kamvysselis M."/>
            <person name="Karlsson E."/>
            <person name="Kells C."/>
            <person name="Kieu A."/>
            <person name="Kisner P."/>
            <person name="Kodira C."/>
            <person name="Kulbokas E."/>
            <person name="Labutti K."/>
            <person name="Lama D."/>
            <person name="Landers T."/>
            <person name="Leger J."/>
            <person name="Levine S."/>
            <person name="Lewis D."/>
            <person name="Lewis T."/>
            <person name="Lindblad-toh K."/>
            <person name="Liu X."/>
            <person name="Lokyitsang T."/>
            <person name="Lokyitsang Y."/>
            <person name="Lucien O."/>
            <person name="Lui A."/>
            <person name="Ma L.J."/>
            <person name="Mabbitt R."/>
            <person name="Macdonald J."/>
            <person name="Maclean C."/>
            <person name="Major J."/>
            <person name="Manning J."/>
            <person name="Marabella R."/>
            <person name="Maru K."/>
            <person name="Matthews C."/>
            <person name="Mauceli E."/>
            <person name="Mccarthy M."/>
            <person name="Mcdonough S."/>
            <person name="Mcghee T."/>
            <person name="Meldrim J."/>
            <person name="Meneus L."/>
            <person name="Mesirov J."/>
            <person name="Mihalev A."/>
            <person name="Mihova T."/>
            <person name="Mikkelsen T."/>
            <person name="Mlenga V."/>
            <person name="Moru K."/>
            <person name="Mozes J."/>
            <person name="Mulrain L."/>
            <person name="Munson G."/>
            <person name="Naylor J."/>
            <person name="Newes C."/>
            <person name="Nguyen C."/>
            <person name="Nguyen N."/>
            <person name="Nguyen T."/>
            <person name="Nicol R."/>
            <person name="Nielsen C."/>
            <person name="Nizzari M."/>
            <person name="Norbu C."/>
            <person name="Norbu N."/>
            <person name="O'donnell P."/>
            <person name="Okoawo O."/>
            <person name="O'leary S."/>
            <person name="Omotosho B."/>
            <person name="O'neill K."/>
            <person name="Osman S."/>
            <person name="Parker S."/>
            <person name="Perrin D."/>
            <person name="Phunkhang P."/>
            <person name="Piqani B."/>
            <person name="Purcell S."/>
            <person name="Rachupka T."/>
            <person name="Ramasamy U."/>
            <person name="Rameau R."/>
            <person name="Ray V."/>
            <person name="Raymond C."/>
            <person name="Retta R."/>
            <person name="Richardson S."/>
            <person name="Rise C."/>
            <person name="Rodriguez J."/>
            <person name="Rogers J."/>
            <person name="Rogov P."/>
            <person name="Rutman M."/>
            <person name="Schupbach R."/>
            <person name="Seaman C."/>
            <person name="Settipalli S."/>
            <person name="Sharpe T."/>
            <person name="Sheridan J."/>
            <person name="Sherpa N."/>
            <person name="Shi J."/>
            <person name="Smirnov S."/>
            <person name="Smith C."/>
            <person name="Sougnez C."/>
            <person name="Spencer B."/>
            <person name="Stalker J."/>
            <person name="Stange-thomann N."/>
            <person name="Stavropoulos S."/>
            <person name="Stetson K."/>
            <person name="Stone C."/>
            <person name="Stone S."/>
            <person name="Stubbs M."/>
            <person name="Talamas J."/>
            <person name="Tchuinga P."/>
            <person name="Tenzing P."/>
            <person name="Tesfaye S."/>
            <person name="Theodore J."/>
            <person name="Thoulutsang Y."/>
            <person name="Topham K."/>
            <person name="Towey S."/>
            <person name="Tsamla T."/>
            <person name="Tsomo N."/>
            <person name="Vallee D."/>
            <person name="Vassiliev H."/>
            <person name="Venkataraman V."/>
            <person name="Vinson J."/>
            <person name="Vo A."/>
            <person name="Wade C."/>
            <person name="Wang S."/>
            <person name="Wangchuk T."/>
            <person name="Wangdi T."/>
            <person name="Whittaker C."/>
            <person name="Wilkinson J."/>
            <person name="Wu Y."/>
            <person name="Wyman D."/>
            <person name="Yadav S."/>
            <person name="Yang S."/>
            <person name="Yang X."/>
            <person name="Yeager S."/>
            <person name="Yee E."/>
            <person name="Young G."/>
            <person name="Zainoun J."/>
            <person name="Zembeck L."/>
            <person name="Zimmer A."/>
            <person name="Zody M."/>
            <person name="Lander E."/>
        </authorList>
    </citation>
    <scope>NUCLEOTIDE SEQUENCE [LARGE SCALE GENOMIC DNA]</scope>
</reference>
<keyword evidence="4" id="KW-1185">Reference proteome</keyword>
<dbReference type="PANTHER" id="PTHR11851:SF226">
    <property type="entry name" value="CYTOCHROME B-C1 COMPLEX SUBUNIT 2, MITOCHONDRIAL"/>
    <property type="match status" value="1"/>
</dbReference>
<dbReference type="GO" id="GO:0046872">
    <property type="term" value="F:metal ion binding"/>
    <property type="evidence" value="ECO:0007669"/>
    <property type="project" value="InterPro"/>
</dbReference>
<name>H2ZR16_CIOSA</name>
<dbReference type="PANTHER" id="PTHR11851">
    <property type="entry name" value="METALLOPROTEASE"/>
    <property type="match status" value="1"/>
</dbReference>
<proteinExistence type="predicted"/>
<dbReference type="Proteomes" id="UP000007875">
    <property type="component" value="Unassembled WGS sequence"/>
</dbReference>
<dbReference type="Ensembl" id="ENSCSAVT00000020246.1">
    <property type="protein sequence ID" value="ENSCSAVP00000020032.1"/>
    <property type="gene ID" value="ENSCSAVG00000011759.1"/>
</dbReference>
<dbReference type="FunFam" id="3.30.830.10:FF:000039">
    <property type="entry name" value="Ubiquinol-cytochrome c reductase core subunit 2"/>
    <property type="match status" value="1"/>
</dbReference>
<protein>
    <recommendedName>
        <fullName evidence="5">Peptidase M16 N-terminal domain-containing protein</fullName>
    </recommendedName>
</protein>
<feature type="domain" description="Peptidase M16 N-terminal" evidence="1">
    <location>
        <begin position="44"/>
        <end position="188"/>
    </location>
</feature>
<dbReference type="InterPro" id="IPR050361">
    <property type="entry name" value="MPP/UQCRC_Complex"/>
</dbReference>
<dbReference type="GeneTree" id="ENSGT00940000173495"/>
<dbReference type="InterPro" id="IPR011765">
    <property type="entry name" value="Pept_M16_N"/>
</dbReference>
<feature type="domain" description="Peptidase M16 C-terminal" evidence="2">
    <location>
        <begin position="197"/>
        <end position="374"/>
    </location>
</feature>
<reference evidence="3" key="3">
    <citation type="submission" date="2025-09" db="UniProtKB">
        <authorList>
            <consortium name="Ensembl"/>
        </authorList>
    </citation>
    <scope>IDENTIFICATION</scope>
</reference>
<dbReference type="STRING" id="51511.ENSCSAVP00000020032"/>